<dbReference type="Proteomes" id="UP000298179">
    <property type="component" value="Unassembled WGS sequence"/>
</dbReference>
<dbReference type="PANTHER" id="PTHR43130">
    <property type="entry name" value="ARAC-FAMILY TRANSCRIPTIONAL REGULATOR"/>
    <property type="match status" value="1"/>
</dbReference>
<dbReference type="InterPro" id="IPR002818">
    <property type="entry name" value="DJ-1/PfpI"/>
</dbReference>
<dbReference type="Gene3D" id="1.10.10.60">
    <property type="entry name" value="Homeodomain-like"/>
    <property type="match status" value="1"/>
</dbReference>
<dbReference type="EMBL" id="SOZD01000001">
    <property type="protein sequence ID" value="TFF27128.1"/>
    <property type="molecule type" value="Genomic_DNA"/>
</dbReference>
<dbReference type="InterPro" id="IPR052158">
    <property type="entry name" value="INH-QAR"/>
</dbReference>
<dbReference type="OrthoDB" id="9793400at2"/>
<gene>
    <name evidence="4" type="ORF">E3C22_01200</name>
</gene>
<reference evidence="4 5" key="1">
    <citation type="submission" date="2019-03" db="EMBL/GenBank/DDBJ databases">
        <title>Jiella endophytica sp. nov., a novel endophytic bacterium isolated from root of Ficus microcarpa Linn. f.</title>
        <authorList>
            <person name="Tuo L."/>
        </authorList>
    </citation>
    <scope>NUCLEOTIDE SEQUENCE [LARGE SCALE GENOMIC DNA]</scope>
    <source>
        <strain evidence="4 5">CBS5Q-3</strain>
    </source>
</reference>
<dbReference type="Pfam" id="PF01965">
    <property type="entry name" value="DJ-1_PfpI"/>
    <property type="match status" value="1"/>
</dbReference>
<evidence type="ECO:0000256" key="1">
    <source>
        <dbReference type="ARBA" id="ARBA00023015"/>
    </source>
</evidence>
<keyword evidence="5" id="KW-1185">Reference proteome</keyword>
<dbReference type="GO" id="GO:0043565">
    <property type="term" value="F:sequence-specific DNA binding"/>
    <property type="evidence" value="ECO:0007669"/>
    <property type="project" value="InterPro"/>
</dbReference>
<evidence type="ECO:0000313" key="5">
    <source>
        <dbReference type="Proteomes" id="UP000298179"/>
    </source>
</evidence>
<dbReference type="CDD" id="cd03136">
    <property type="entry name" value="GATase1_AraC_ArgR_like"/>
    <property type="match status" value="1"/>
</dbReference>
<organism evidence="4 5">
    <name type="scientific">Jiella endophytica</name>
    <dbReference type="NCBI Taxonomy" id="2558362"/>
    <lineage>
        <taxon>Bacteria</taxon>
        <taxon>Pseudomonadati</taxon>
        <taxon>Pseudomonadota</taxon>
        <taxon>Alphaproteobacteria</taxon>
        <taxon>Hyphomicrobiales</taxon>
        <taxon>Aurantimonadaceae</taxon>
        <taxon>Jiella</taxon>
    </lineage>
</organism>
<dbReference type="SUPFAM" id="SSF46689">
    <property type="entry name" value="Homeodomain-like"/>
    <property type="match status" value="2"/>
</dbReference>
<keyword evidence="1" id="KW-0805">Transcription regulation</keyword>
<dbReference type="GO" id="GO:0003700">
    <property type="term" value="F:DNA-binding transcription factor activity"/>
    <property type="evidence" value="ECO:0007669"/>
    <property type="project" value="InterPro"/>
</dbReference>
<dbReference type="PANTHER" id="PTHR43130:SF3">
    <property type="entry name" value="HTH-TYPE TRANSCRIPTIONAL REGULATOR RV1931C"/>
    <property type="match status" value="1"/>
</dbReference>
<feature type="domain" description="HTH araC/xylS-type" evidence="3">
    <location>
        <begin position="243"/>
        <end position="341"/>
    </location>
</feature>
<evidence type="ECO:0000259" key="3">
    <source>
        <dbReference type="PROSITE" id="PS01124"/>
    </source>
</evidence>
<accession>A0A4Y8RT65</accession>
<evidence type="ECO:0000313" key="4">
    <source>
        <dbReference type="EMBL" id="TFF27128.1"/>
    </source>
</evidence>
<dbReference type="SUPFAM" id="SSF52317">
    <property type="entry name" value="Class I glutamine amidotransferase-like"/>
    <property type="match status" value="1"/>
</dbReference>
<dbReference type="Pfam" id="PF12833">
    <property type="entry name" value="HTH_18"/>
    <property type="match status" value="1"/>
</dbReference>
<dbReference type="InterPro" id="IPR018060">
    <property type="entry name" value="HTH_AraC"/>
</dbReference>
<comment type="caution">
    <text evidence="4">The sequence shown here is derived from an EMBL/GenBank/DDBJ whole genome shotgun (WGS) entry which is preliminary data.</text>
</comment>
<dbReference type="SMART" id="SM00342">
    <property type="entry name" value="HTH_ARAC"/>
    <property type="match status" value="1"/>
</dbReference>
<dbReference type="InterPro" id="IPR029062">
    <property type="entry name" value="Class_I_gatase-like"/>
</dbReference>
<dbReference type="Gene3D" id="3.40.50.880">
    <property type="match status" value="1"/>
</dbReference>
<sequence length="349" mass="38609">MDEGVEAGVGRVPTAWGAAADAPRRTIVFLLVPNFSMIAFANAIEPLRIANRIIGREAYRWRLTSADGRPVAASNGVTCAVASSIEDERRELIGGGRPSMIFACSGVFVEEFQDKPLFSYLREAHQRGISVGGLCTGAWILAKAGLLSGRRCAIHWENLPGFAEAFPRADVYADLFEIDHNIYTCAGGTAALDMMLALIREDLGDGVVDRVCEQALTDRVRGPHDRQRLPQKARLGVQHAKVVRAIEIMEANLSDPLSLAGIAYHVGLSRRQVERLFEREMGLSPARYYLEMRLDRARHLLRQSQMPIVEIAMACGFVSSSHFAKCYRELYTRSPQQERASRHKVASVA</sequence>
<evidence type="ECO:0000256" key="2">
    <source>
        <dbReference type="ARBA" id="ARBA00023163"/>
    </source>
</evidence>
<dbReference type="AlphaFoldDB" id="A0A4Y8RT65"/>
<dbReference type="PROSITE" id="PS01124">
    <property type="entry name" value="HTH_ARAC_FAMILY_2"/>
    <property type="match status" value="1"/>
</dbReference>
<protein>
    <submittedName>
        <fullName evidence="4">GlxA family transcriptional regulator</fullName>
    </submittedName>
</protein>
<proteinExistence type="predicted"/>
<keyword evidence="2" id="KW-0804">Transcription</keyword>
<name>A0A4Y8RT65_9HYPH</name>
<dbReference type="InterPro" id="IPR009057">
    <property type="entry name" value="Homeodomain-like_sf"/>
</dbReference>